<feature type="domain" description="Pyruvate/ketoisovalerate oxidoreductase catalytic" evidence="2">
    <location>
        <begin position="13"/>
        <end position="173"/>
    </location>
</feature>
<dbReference type="EMBL" id="FQUY01000001">
    <property type="protein sequence ID" value="SHE37023.1"/>
    <property type="molecule type" value="Genomic_DNA"/>
</dbReference>
<keyword evidence="1" id="KW-0560">Oxidoreductase</keyword>
<dbReference type="STRING" id="1121429.SAMN02745133_00276"/>
<dbReference type="Gene3D" id="3.40.920.10">
    <property type="entry name" value="Pyruvate-ferredoxin oxidoreductase, PFOR, domain III"/>
    <property type="match status" value="1"/>
</dbReference>
<dbReference type="InterPro" id="IPR002869">
    <property type="entry name" value="Pyrv_flavodox_OxRed_cen"/>
</dbReference>
<gene>
    <name evidence="3" type="ORF">SAMN02745133_00276</name>
</gene>
<dbReference type="Proteomes" id="UP000184148">
    <property type="component" value="Unassembled WGS sequence"/>
</dbReference>
<evidence type="ECO:0000256" key="1">
    <source>
        <dbReference type="ARBA" id="ARBA00023002"/>
    </source>
</evidence>
<proteinExistence type="predicted"/>
<evidence type="ECO:0000259" key="2">
    <source>
        <dbReference type="Pfam" id="PF01558"/>
    </source>
</evidence>
<dbReference type="InterPro" id="IPR052554">
    <property type="entry name" value="2-oxoglutarate_synth_KorC"/>
</dbReference>
<dbReference type="GO" id="GO:0016903">
    <property type="term" value="F:oxidoreductase activity, acting on the aldehyde or oxo group of donors"/>
    <property type="evidence" value="ECO:0007669"/>
    <property type="project" value="InterPro"/>
</dbReference>
<evidence type="ECO:0000313" key="4">
    <source>
        <dbReference type="Proteomes" id="UP000184148"/>
    </source>
</evidence>
<sequence>MPGTWEVRLSGSGGQGLILAGIILAEAAIIDGQNVVQTQSYGPAARGGASKAEVIISQEEIDYPKVDRPDIFLGLNQESVLKYMDGCKDNALAIVDAGLVNHIPPSKARVYALPITETARKQVGRELVANVVALGALSALSGIVSRESVTTALLRRVPKGTEDMNRKALELGFNLGEQALAGAQAGHN</sequence>
<accession>A0A1M4SXS9</accession>
<dbReference type="Pfam" id="PF01558">
    <property type="entry name" value="POR"/>
    <property type="match status" value="1"/>
</dbReference>
<dbReference type="AlphaFoldDB" id="A0A1M4SXS9"/>
<protein>
    <submittedName>
        <fullName evidence="3">2-oxoglutarate ferredoxin oxidoreductase subunit gamma</fullName>
    </submittedName>
</protein>
<dbReference type="SUPFAM" id="SSF53323">
    <property type="entry name" value="Pyruvate-ferredoxin oxidoreductase, PFOR, domain III"/>
    <property type="match status" value="1"/>
</dbReference>
<dbReference type="InterPro" id="IPR019752">
    <property type="entry name" value="Pyrv/ketoisovalerate_OxRed_cat"/>
</dbReference>
<dbReference type="PANTHER" id="PTHR42730">
    <property type="entry name" value="2-OXOGLUTARATE SYNTHASE SUBUNIT KORC"/>
    <property type="match status" value="1"/>
</dbReference>
<organism evidence="3 4">
    <name type="scientific">Desulforamulus putei DSM 12395</name>
    <dbReference type="NCBI Taxonomy" id="1121429"/>
    <lineage>
        <taxon>Bacteria</taxon>
        <taxon>Bacillati</taxon>
        <taxon>Bacillota</taxon>
        <taxon>Clostridia</taxon>
        <taxon>Eubacteriales</taxon>
        <taxon>Peptococcaceae</taxon>
        <taxon>Desulforamulus</taxon>
    </lineage>
</organism>
<dbReference type="PANTHER" id="PTHR42730:SF1">
    <property type="entry name" value="2-OXOGLUTARATE SYNTHASE SUBUNIT KORC"/>
    <property type="match status" value="1"/>
</dbReference>
<reference evidence="4" key="1">
    <citation type="submission" date="2016-11" db="EMBL/GenBank/DDBJ databases">
        <authorList>
            <person name="Varghese N."/>
            <person name="Submissions S."/>
        </authorList>
    </citation>
    <scope>NUCLEOTIDE SEQUENCE [LARGE SCALE GENOMIC DNA]</scope>
    <source>
        <strain evidence="4">DSM 12395</strain>
    </source>
</reference>
<evidence type="ECO:0000313" key="3">
    <source>
        <dbReference type="EMBL" id="SHE37023.1"/>
    </source>
</evidence>
<dbReference type="OrthoDB" id="9789125at2"/>
<dbReference type="RefSeq" id="WP_073234521.1">
    <property type="nucleotide sequence ID" value="NZ_FQUY01000001.1"/>
</dbReference>
<keyword evidence="4" id="KW-1185">Reference proteome</keyword>
<name>A0A1M4SXS9_9FIRM</name>